<dbReference type="InterPro" id="IPR029062">
    <property type="entry name" value="Class_I_gatase-like"/>
</dbReference>
<evidence type="ECO:0000256" key="2">
    <source>
        <dbReference type="ARBA" id="ARBA00023163"/>
    </source>
</evidence>
<dbReference type="SUPFAM" id="SSF52317">
    <property type="entry name" value="Class I glutamine amidotransferase-like"/>
    <property type="match status" value="1"/>
</dbReference>
<accession>A0A0T9LQ88</accession>
<dbReference type="AlphaFoldDB" id="A0A0T9LQ88"/>
<dbReference type="Pfam" id="PF12833">
    <property type="entry name" value="HTH_18"/>
    <property type="match status" value="1"/>
</dbReference>
<dbReference type="PROSITE" id="PS01124">
    <property type="entry name" value="HTH_ARAC_FAMILY_2"/>
    <property type="match status" value="1"/>
</dbReference>
<dbReference type="InterPro" id="IPR018060">
    <property type="entry name" value="HTH_AraC"/>
</dbReference>
<reference evidence="4 5" key="1">
    <citation type="submission" date="2015-03" db="EMBL/GenBank/DDBJ databases">
        <authorList>
            <person name="Murphy D."/>
        </authorList>
    </citation>
    <scope>NUCLEOTIDE SEQUENCE [LARGE SCALE GENOMIC DNA]</scope>
    <source>
        <strain evidence="4 5">FCF326</strain>
    </source>
</reference>
<dbReference type="InterPro" id="IPR009057">
    <property type="entry name" value="Homeodomain-like_sf"/>
</dbReference>
<evidence type="ECO:0000256" key="1">
    <source>
        <dbReference type="ARBA" id="ARBA00023015"/>
    </source>
</evidence>
<name>A0A0T9LQ88_YERKR</name>
<dbReference type="SUPFAM" id="SSF46689">
    <property type="entry name" value="Homeodomain-like"/>
    <property type="match status" value="1"/>
</dbReference>
<proteinExistence type="predicted"/>
<dbReference type="PANTHER" id="PTHR43130:SF3">
    <property type="entry name" value="HTH-TYPE TRANSCRIPTIONAL REGULATOR RV1931C"/>
    <property type="match status" value="1"/>
</dbReference>
<dbReference type="InterPro" id="IPR052158">
    <property type="entry name" value="INH-QAR"/>
</dbReference>
<feature type="domain" description="HTH araC/xylS-type" evidence="3">
    <location>
        <begin position="234"/>
        <end position="319"/>
    </location>
</feature>
<evidence type="ECO:0000259" key="3">
    <source>
        <dbReference type="PROSITE" id="PS01124"/>
    </source>
</evidence>
<dbReference type="Gene3D" id="1.10.10.60">
    <property type="entry name" value="Homeodomain-like"/>
    <property type="match status" value="1"/>
</dbReference>
<dbReference type="EMBL" id="CPYI01000014">
    <property type="protein sequence ID" value="CNF14875.1"/>
    <property type="molecule type" value="Genomic_DNA"/>
</dbReference>
<evidence type="ECO:0000313" key="5">
    <source>
        <dbReference type="Proteomes" id="UP000045824"/>
    </source>
</evidence>
<dbReference type="GO" id="GO:0003700">
    <property type="term" value="F:DNA-binding transcription factor activity"/>
    <property type="evidence" value="ECO:0007669"/>
    <property type="project" value="InterPro"/>
</dbReference>
<evidence type="ECO:0000313" key="4">
    <source>
        <dbReference type="EMBL" id="CNF14875.1"/>
    </source>
</evidence>
<dbReference type="PANTHER" id="PTHR43130">
    <property type="entry name" value="ARAC-FAMILY TRANSCRIPTIONAL REGULATOR"/>
    <property type="match status" value="1"/>
</dbReference>
<dbReference type="Pfam" id="PF01965">
    <property type="entry name" value="DJ-1_PfpI"/>
    <property type="match status" value="1"/>
</dbReference>
<organism evidence="4 5">
    <name type="scientific">Yersinia kristensenii</name>
    <dbReference type="NCBI Taxonomy" id="28152"/>
    <lineage>
        <taxon>Bacteria</taxon>
        <taxon>Pseudomonadati</taxon>
        <taxon>Pseudomonadota</taxon>
        <taxon>Gammaproteobacteria</taxon>
        <taxon>Enterobacterales</taxon>
        <taxon>Yersiniaceae</taxon>
        <taxon>Yersinia</taxon>
    </lineage>
</organism>
<dbReference type="SMART" id="SM00342">
    <property type="entry name" value="HTH_ARAC"/>
    <property type="match status" value="1"/>
</dbReference>
<dbReference type="Proteomes" id="UP000045824">
    <property type="component" value="Unassembled WGS sequence"/>
</dbReference>
<dbReference type="Gene3D" id="3.40.50.880">
    <property type="match status" value="1"/>
</dbReference>
<dbReference type="GO" id="GO:0043565">
    <property type="term" value="F:sequence-specific DNA binding"/>
    <property type="evidence" value="ECO:0007669"/>
    <property type="project" value="InterPro"/>
</dbReference>
<sequence length="326" mass="36199">MSLSSKGDISTGNGELTMRRNVYFLLLPGVLSLDLTGPAETLRLAGSFNLCYISPLPQVMSSTEMMLGQLQPLPDNLPEGSLLVVPGVSDSRHYFATETAAIARHWLQQQTVAIKQQKTILVCVCSGALLAAQAGLLDGYQCTTHHHVLERLRQQAPAAQTKENRIFVEDRGVYTSAGITAGIDLSLHLISRYCSPQTALEVAREMVVYFRRSGDDPQLSPWLRYRNHLHPAVHRAQDVMSAAPQEEWSLLQVAQKAHVSSRHLTRLFREHVGISVREFHEQLRVAVAEVRLQEGLNLEKAALAAGFSSARQLRRAQQRGRPQLTD</sequence>
<gene>
    <name evidence="4" type="ORF">ERS008491_03155</name>
</gene>
<dbReference type="InterPro" id="IPR002818">
    <property type="entry name" value="DJ-1/PfpI"/>
</dbReference>
<protein>
    <submittedName>
        <fullName evidence="4">Putative transcriptional regulator</fullName>
    </submittedName>
</protein>
<keyword evidence="2" id="KW-0804">Transcription</keyword>
<keyword evidence="1" id="KW-0805">Transcription regulation</keyword>